<name>A0A0D2P1J6_HYPSF</name>
<accession>A0A0D2P1J6</accession>
<evidence type="ECO:0000313" key="1">
    <source>
        <dbReference type="EMBL" id="KJA24774.1"/>
    </source>
</evidence>
<dbReference type="AlphaFoldDB" id="A0A0D2P1J6"/>
<protein>
    <submittedName>
        <fullName evidence="1">Uncharacterized protein</fullName>
    </submittedName>
</protein>
<reference evidence="2" key="1">
    <citation type="submission" date="2014-04" db="EMBL/GenBank/DDBJ databases">
        <title>Evolutionary Origins and Diversification of the Mycorrhizal Mutualists.</title>
        <authorList>
            <consortium name="DOE Joint Genome Institute"/>
            <consortium name="Mycorrhizal Genomics Consortium"/>
            <person name="Kohler A."/>
            <person name="Kuo A."/>
            <person name="Nagy L.G."/>
            <person name="Floudas D."/>
            <person name="Copeland A."/>
            <person name="Barry K.W."/>
            <person name="Cichocki N."/>
            <person name="Veneault-Fourrey C."/>
            <person name="LaButti K."/>
            <person name="Lindquist E.A."/>
            <person name="Lipzen A."/>
            <person name="Lundell T."/>
            <person name="Morin E."/>
            <person name="Murat C."/>
            <person name="Riley R."/>
            <person name="Ohm R."/>
            <person name="Sun H."/>
            <person name="Tunlid A."/>
            <person name="Henrissat B."/>
            <person name="Grigoriev I.V."/>
            <person name="Hibbett D.S."/>
            <person name="Martin F."/>
        </authorList>
    </citation>
    <scope>NUCLEOTIDE SEQUENCE [LARGE SCALE GENOMIC DNA]</scope>
    <source>
        <strain evidence="2">FD-334 SS-4</strain>
    </source>
</reference>
<dbReference type="EMBL" id="KN817535">
    <property type="protein sequence ID" value="KJA24774.1"/>
    <property type="molecule type" value="Genomic_DNA"/>
</dbReference>
<proteinExistence type="predicted"/>
<dbReference type="OrthoDB" id="3071567at2759"/>
<organism evidence="1 2">
    <name type="scientific">Hypholoma sublateritium (strain FD-334 SS-4)</name>
    <dbReference type="NCBI Taxonomy" id="945553"/>
    <lineage>
        <taxon>Eukaryota</taxon>
        <taxon>Fungi</taxon>
        <taxon>Dikarya</taxon>
        <taxon>Basidiomycota</taxon>
        <taxon>Agaricomycotina</taxon>
        <taxon>Agaricomycetes</taxon>
        <taxon>Agaricomycetidae</taxon>
        <taxon>Agaricales</taxon>
        <taxon>Agaricineae</taxon>
        <taxon>Strophariaceae</taxon>
        <taxon>Hypholoma</taxon>
    </lineage>
</organism>
<evidence type="ECO:0000313" key="2">
    <source>
        <dbReference type="Proteomes" id="UP000054270"/>
    </source>
</evidence>
<keyword evidence="2" id="KW-1185">Reference proteome</keyword>
<dbReference type="Proteomes" id="UP000054270">
    <property type="component" value="Unassembled WGS sequence"/>
</dbReference>
<sequence length="516" mass="59792">MEVYTPPAPIYGVNDDVLMCIFMLNGNMFFDSQALHTTRATSQVCRQWRNLTLEAPLLWAKLIDMDICYRDRRLDWINEIFRRSGVAPLWIKAVNGRHIRRTDTDNIEKFIYDIVSKNWDRIQKLVVIDDSTLESRCNLIFPMLRFPAPQLENFTMLRTNHYSDRKIPPIKSLFSTHAPMIRTFRLAYVSVDHQDPWIRQLHTMLLDSAYSIGIALTVLLVTNNLQELEITDITYGDIATSLPIAALPHLKYLKLCGEPTQHYATLLDHMKIPVSCSVIIRMSYRHDHSRNAERRLQIERVFDVFIRRAEGYLKSHKFDAFHLDYKPRDYLTLKLIGKLPVECMLSISIPLYQDLVSMSLDRMYRRNLSSATTFQLRTSGSLSPPSFRSFFERLTSVHTIRVDQISLRYLTSLQSSINAMKKPIIILPHLKVIHVFISDDTHVFTVDEEFFLSRLKKGRPIKMLDISKGLPLTSPPNLNALKLIKGLKVRYKLAQTRGIFEHTCGSGKPANRVEIL</sequence>
<gene>
    <name evidence="1" type="ORF">HYPSUDRAFT_38431</name>
</gene>